<dbReference type="GO" id="GO:0005829">
    <property type="term" value="C:cytosol"/>
    <property type="evidence" value="ECO:0007669"/>
    <property type="project" value="TreeGrafter"/>
</dbReference>
<accession>A0A9E7PM93</accession>
<dbReference type="HAMAP" id="MF_00337">
    <property type="entry name" value="Exonuc_7_S"/>
    <property type="match status" value="1"/>
</dbReference>
<dbReference type="PIRSF" id="PIRSF006488">
    <property type="entry name" value="Exonuc_VII_S"/>
    <property type="match status" value="1"/>
</dbReference>
<dbReference type="SUPFAM" id="SSF116842">
    <property type="entry name" value="XseB-like"/>
    <property type="match status" value="1"/>
</dbReference>
<evidence type="ECO:0000313" key="5">
    <source>
        <dbReference type="EMBL" id="UUX92778.1"/>
    </source>
</evidence>
<keyword evidence="4" id="KW-0175">Coiled coil</keyword>
<evidence type="ECO:0000256" key="2">
    <source>
        <dbReference type="ARBA" id="ARBA00022722"/>
    </source>
</evidence>
<dbReference type="EC" id="3.1.11.6" evidence="5"/>
<evidence type="ECO:0000256" key="1">
    <source>
        <dbReference type="ARBA" id="ARBA00022490"/>
    </source>
</evidence>
<dbReference type="InterPro" id="IPR003761">
    <property type="entry name" value="Exonuc_VII_S"/>
</dbReference>
<name>A0A9E7PM93_9EURY</name>
<dbReference type="Pfam" id="PF02609">
    <property type="entry name" value="Exonuc_VII_S"/>
    <property type="match status" value="1"/>
</dbReference>
<evidence type="ECO:0000256" key="3">
    <source>
        <dbReference type="ARBA" id="ARBA00022801"/>
    </source>
</evidence>
<feature type="coiled-coil region" evidence="4">
    <location>
        <begin position="2"/>
        <end position="29"/>
    </location>
</feature>
<dbReference type="Proteomes" id="UP001060368">
    <property type="component" value="Chromosome"/>
</dbReference>
<proteinExistence type="inferred from homology"/>
<dbReference type="GO" id="GO:0009318">
    <property type="term" value="C:exodeoxyribonuclease VII complex"/>
    <property type="evidence" value="ECO:0007669"/>
    <property type="project" value="InterPro"/>
</dbReference>
<evidence type="ECO:0000313" key="6">
    <source>
        <dbReference type="Proteomes" id="UP001060368"/>
    </source>
</evidence>
<evidence type="ECO:0000256" key="4">
    <source>
        <dbReference type="SAM" id="Coils"/>
    </source>
</evidence>
<keyword evidence="2" id="KW-0540">Nuclease</keyword>
<dbReference type="PANTHER" id="PTHR34137:SF1">
    <property type="entry name" value="EXODEOXYRIBONUCLEASE 7 SMALL SUBUNIT"/>
    <property type="match status" value="1"/>
</dbReference>
<organism evidence="5 6">
    <name type="scientific">Methanoplanus endosymbiosus</name>
    <dbReference type="NCBI Taxonomy" id="33865"/>
    <lineage>
        <taxon>Archaea</taxon>
        <taxon>Methanobacteriati</taxon>
        <taxon>Methanobacteriota</taxon>
        <taxon>Stenosarchaea group</taxon>
        <taxon>Methanomicrobia</taxon>
        <taxon>Methanomicrobiales</taxon>
        <taxon>Methanomicrobiaceae</taxon>
        <taxon>Methanoplanus</taxon>
    </lineage>
</organism>
<dbReference type="InterPro" id="IPR037004">
    <property type="entry name" value="Exonuc_VII_ssu_sf"/>
</dbReference>
<dbReference type="PANTHER" id="PTHR34137">
    <property type="entry name" value="EXODEOXYRIBONUCLEASE 7 SMALL SUBUNIT"/>
    <property type="match status" value="1"/>
</dbReference>
<dbReference type="Gene3D" id="1.10.287.1040">
    <property type="entry name" value="Exonuclease VII, small subunit"/>
    <property type="match status" value="1"/>
</dbReference>
<dbReference type="NCBIfam" id="TIGR01280">
    <property type="entry name" value="xseB"/>
    <property type="match status" value="1"/>
</dbReference>
<dbReference type="EMBL" id="CP096115">
    <property type="protein sequence ID" value="UUX92778.1"/>
    <property type="molecule type" value="Genomic_DNA"/>
</dbReference>
<keyword evidence="6" id="KW-1185">Reference proteome</keyword>
<keyword evidence="3 5" id="KW-0378">Hydrolase</keyword>
<dbReference type="KEGG" id="mend:L6E24_01210"/>
<sequence>MKKSYEELLAELKDIIEKIESGEASLEESITLYEKGTDILRQCEIILQEAEMKVTELQG</sequence>
<keyword evidence="1" id="KW-0963">Cytoplasm</keyword>
<gene>
    <name evidence="5" type="primary">xseB</name>
    <name evidence="5" type="ORF">L6E24_01210</name>
</gene>
<reference evidence="5" key="1">
    <citation type="submission" date="2022-04" db="EMBL/GenBank/DDBJ databases">
        <title>Complete genome of Methanoplanus endosymbiosus DSM 3599.</title>
        <authorList>
            <person name="Chen S.-C."/>
            <person name="You Y.-T."/>
            <person name="Zhou Y.-Z."/>
            <person name="Lai M.-C."/>
        </authorList>
    </citation>
    <scope>NUCLEOTIDE SEQUENCE</scope>
    <source>
        <strain evidence="5">DSM 3599</strain>
    </source>
</reference>
<dbReference type="AlphaFoldDB" id="A0A9E7PM93"/>
<protein>
    <submittedName>
        <fullName evidence="5">Exodeoxyribonuclease VII small subunit</fullName>
        <ecNumber evidence="5">3.1.11.6</ecNumber>
    </submittedName>
</protein>
<dbReference type="GO" id="GO:0006308">
    <property type="term" value="P:DNA catabolic process"/>
    <property type="evidence" value="ECO:0007669"/>
    <property type="project" value="InterPro"/>
</dbReference>
<dbReference type="GO" id="GO:0008855">
    <property type="term" value="F:exodeoxyribonuclease VII activity"/>
    <property type="evidence" value="ECO:0007669"/>
    <property type="project" value="UniProtKB-EC"/>
</dbReference>